<dbReference type="Pfam" id="PF00702">
    <property type="entry name" value="Hydrolase"/>
    <property type="match status" value="1"/>
</dbReference>
<dbReference type="SFLD" id="SFLDG01132">
    <property type="entry name" value="C1.5.3:_5'-Nucleotidase_Like"/>
    <property type="match status" value="1"/>
</dbReference>
<dbReference type="InterPro" id="IPR010237">
    <property type="entry name" value="Pyr-5-nucltdase"/>
</dbReference>
<dbReference type="InterPro" id="IPR036412">
    <property type="entry name" value="HAD-like_sf"/>
</dbReference>
<dbReference type="PANTHER" id="PTHR12725">
    <property type="entry name" value="HALOACID DEHALOGENASE-LIKE HYDROLASE"/>
    <property type="match status" value="1"/>
</dbReference>
<dbReference type="AlphaFoldDB" id="A0A212K5S8"/>
<name>A0A212K5S8_9PROT</name>
<evidence type="ECO:0000313" key="1">
    <source>
        <dbReference type="EMBL" id="SBW06957.1"/>
    </source>
</evidence>
<dbReference type="CDD" id="cd02604">
    <property type="entry name" value="HAD_5NT"/>
    <property type="match status" value="1"/>
</dbReference>
<dbReference type="NCBIfam" id="TIGR01509">
    <property type="entry name" value="HAD-SF-IA-v3"/>
    <property type="match status" value="1"/>
</dbReference>
<dbReference type="SUPFAM" id="SSF56784">
    <property type="entry name" value="HAD-like"/>
    <property type="match status" value="1"/>
</dbReference>
<dbReference type="InterPro" id="IPR006439">
    <property type="entry name" value="HAD-SF_hydro_IA"/>
</dbReference>
<gene>
    <name evidence="1" type="ORF">KL86APRO_12180</name>
</gene>
<sequence>MSQGPEVSATIAPAPGSPADFARNVRTWIFDLDNTLYPPTSHLFDQIDRRMTAFIGALLDLPPERAHAVQKDYFHRYGTSLRGLMAEHDADPEAYLAAVHDVDYSVLAPDPALGAALDALPGRRIVYTNGSTRHAEKVLAQLGIRDAFSAIFDIRDAGYWPKPHPSSYDALIAREGFDPARAVLVEDSLKNLPPAARLGMRTVWLHNHRDTAGVGLFDPADCTAVIDDLVAWLQAVGACANG</sequence>
<protein>
    <submittedName>
        <fullName evidence="1">Pyrimidine 5-nucleotidase</fullName>
    </submittedName>
</protein>
<dbReference type="SFLD" id="SFLDS00003">
    <property type="entry name" value="Haloacid_Dehalogenase"/>
    <property type="match status" value="1"/>
</dbReference>
<reference evidence="1" key="1">
    <citation type="submission" date="2016-04" db="EMBL/GenBank/DDBJ databases">
        <authorList>
            <person name="Evans L.H."/>
            <person name="Alamgir A."/>
            <person name="Owens N."/>
            <person name="Weber N.D."/>
            <person name="Virtaneva K."/>
            <person name="Barbian K."/>
            <person name="Babar A."/>
            <person name="Rosenke K."/>
        </authorList>
    </citation>
    <scope>NUCLEOTIDE SEQUENCE</scope>
    <source>
        <strain evidence="1">86</strain>
    </source>
</reference>
<dbReference type="Gene3D" id="3.40.50.1000">
    <property type="entry name" value="HAD superfamily/HAD-like"/>
    <property type="match status" value="1"/>
</dbReference>
<dbReference type="InterPro" id="IPR023214">
    <property type="entry name" value="HAD_sf"/>
</dbReference>
<proteinExistence type="predicted"/>
<dbReference type="NCBIfam" id="TIGR01993">
    <property type="entry name" value="Pyr-5-nucltdase"/>
    <property type="match status" value="1"/>
</dbReference>
<dbReference type="PANTHER" id="PTHR12725:SF117">
    <property type="entry name" value="HALOACID DEHALOGENASE-LIKE HYDROLASE"/>
    <property type="match status" value="1"/>
</dbReference>
<accession>A0A212K5S8</accession>
<dbReference type="SFLD" id="SFLDG01129">
    <property type="entry name" value="C1.5:_HAD__Beta-PGM__Phosphata"/>
    <property type="match status" value="1"/>
</dbReference>
<dbReference type="EMBL" id="FLUO01000001">
    <property type="protein sequence ID" value="SBW06957.1"/>
    <property type="molecule type" value="Genomic_DNA"/>
</dbReference>
<dbReference type="Gene3D" id="1.10.150.450">
    <property type="match status" value="1"/>
</dbReference>
<organism evidence="1">
    <name type="scientific">uncultured Alphaproteobacteria bacterium</name>
    <dbReference type="NCBI Taxonomy" id="91750"/>
    <lineage>
        <taxon>Bacteria</taxon>
        <taxon>Pseudomonadati</taxon>
        <taxon>Pseudomonadota</taxon>
        <taxon>Alphaproteobacteria</taxon>
        <taxon>environmental samples</taxon>
    </lineage>
</organism>